<dbReference type="PANTHER" id="PTHR30437">
    <property type="entry name" value="TRANSCRIPTION ELONGATION FACTOR GREA"/>
    <property type="match status" value="1"/>
</dbReference>
<organism evidence="3 4">
    <name type="scientific">Sphingomonas lacunae</name>
    <dbReference type="NCBI Taxonomy" id="2698828"/>
    <lineage>
        <taxon>Bacteria</taxon>
        <taxon>Pseudomonadati</taxon>
        <taxon>Pseudomonadota</taxon>
        <taxon>Alphaproteobacteria</taxon>
        <taxon>Sphingomonadales</taxon>
        <taxon>Sphingomonadaceae</taxon>
        <taxon>Sphingomonas</taxon>
    </lineage>
</organism>
<feature type="domain" description="Transcription elongation factor GreA/GreB C-terminal" evidence="2">
    <location>
        <begin position="83"/>
        <end position="150"/>
    </location>
</feature>
<reference evidence="3 4" key="1">
    <citation type="submission" date="2020-01" db="EMBL/GenBank/DDBJ databases">
        <title>Sphingomonas sp. strain CSW-10.</title>
        <authorList>
            <person name="Chen W.-M."/>
        </authorList>
    </citation>
    <scope>NUCLEOTIDE SEQUENCE [LARGE SCALE GENOMIC DNA]</scope>
    <source>
        <strain evidence="3 4">CSW-10</strain>
    </source>
</reference>
<dbReference type="Pfam" id="PF01272">
    <property type="entry name" value="GreA_GreB"/>
    <property type="match status" value="1"/>
</dbReference>
<keyword evidence="4" id="KW-1185">Reference proteome</keyword>
<dbReference type="Proteomes" id="UP000503018">
    <property type="component" value="Chromosome"/>
</dbReference>
<dbReference type="GO" id="GO:0016301">
    <property type="term" value="F:kinase activity"/>
    <property type="evidence" value="ECO:0007669"/>
    <property type="project" value="UniProtKB-KW"/>
</dbReference>
<dbReference type="GO" id="GO:0032784">
    <property type="term" value="P:regulation of DNA-templated transcription elongation"/>
    <property type="evidence" value="ECO:0007669"/>
    <property type="project" value="InterPro"/>
</dbReference>
<dbReference type="PANTHER" id="PTHR30437:SF6">
    <property type="entry name" value="TRANSCRIPTION ELONGATION FACTOR GREB"/>
    <property type="match status" value="1"/>
</dbReference>
<evidence type="ECO:0000313" key="3">
    <source>
        <dbReference type="EMBL" id="QJQ31299.1"/>
    </source>
</evidence>
<dbReference type="Gene3D" id="3.10.50.30">
    <property type="entry name" value="Transcription elongation factor, GreA/GreB, C-terminal domain"/>
    <property type="match status" value="1"/>
</dbReference>
<dbReference type="EMBL" id="CP053015">
    <property type="protein sequence ID" value="QJQ31299.1"/>
    <property type="molecule type" value="Genomic_DNA"/>
</dbReference>
<dbReference type="GO" id="GO:0070063">
    <property type="term" value="F:RNA polymerase binding"/>
    <property type="evidence" value="ECO:0007669"/>
    <property type="project" value="InterPro"/>
</dbReference>
<dbReference type="InterPro" id="IPR001437">
    <property type="entry name" value="Tscrpt_elong_fac_GreA/B_C"/>
</dbReference>
<proteinExistence type="predicted"/>
<sequence>MSVAFRREGDDEHLEPAFELPIPPGPNRVTAAGLAAIHAKVTELEGRLATSSDEAAIKALRRDLRYWHTRLSTAEQMPLPGGDKVEFGCTVHFCLNGAERSITIVGDDEADPKVGKLSFSAPLARAMMEACTGDSVDFAGRTDAIRIVSISVADPAKAD</sequence>
<name>A0A6M4AT95_9SPHN</name>
<dbReference type="GO" id="GO:0006354">
    <property type="term" value="P:DNA-templated transcription elongation"/>
    <property type="evidence" value="ECO:0007669"/>
    <property type="project" value="TreeGrafter"/>
</dbReference>
<keyword evidence="3" id="KW-0418">Kinase</keyword>
<dbReference type="InterPro" id="IPR023459">
    <property type="entry name" value="Tscrpt_elong_fac_GreA/B_fam"/>
</dbReference>
<evidence type="ECO:0000256" key="1">
    <source>
        <dbReference type="SAM" id="MobiDB-lite"/>
    </source>
</evidence>
<feature type="region of interest" description="Disordered" evidence="1">
    <location>
        <begin position="1"/>
        <end position="22"/>
    </location>
</feature>
<evidence type="ECO:0000313" key="4">
    <source>
        <dbReference type="Proteomes" id="UP000503018"/>
    </source>
</evidence>
<dbReference type="GO" id="GO:0003677">
    <property type="term" value="F:DNA binding"/>
    <property type="evidence" value="ECO:0007669"/>
    <property type="project" value="InterPro"/>
</dbReference>
<dbReference type="KEGG" id="slan:GV829_01615"/>
<gene>
    <name evidence="3" type="ORF">GV829_01615</name>
</gene>
<keyword evidence="3" id="KW-0808">Transferase</keyword>
<protein>
    <submittedName>
        <fullName evidence="3">Nucleoside-diphosphate kinase</fullName>
    </submittedName>
</protein>
<dbReference type="RefSeq" id="WP_169943516.1">
    <property type="nucleotide sequence ID" value="NZ_CP053015.1"/>
</dbReference>
<feature type="compositionally biased region" description="Basic and acidic residues" evidence="1">
    <location>
        <begin position="1"/>
        <end position="16"/>
    </location>
</feature>
<dbReference type="AlphaFoldDB" id="A0A6M4AT95"/>
<dbReference type="InterPro" id="IPR036953">
    <property type="entry name" value="GreA/GreB_C_sf"/>
</dbReference>
<evidence type="ECO:0000259" key="2">
    <source>
        <dbReference type="Pfam" id="PF01272"/>
    </source>
</evidence>
<dbReference type="SUPFAM" id="SSF54534">
    <property type="entry name" value="FKBP-like"/>
    <property type="match status" value="1"/>
</dbReference>
<accession>A0A6M4AT95</accession>